<protein>
    <submittedName>
        <fullName evidence="2">Uncharacterized protein</fullName>
    </submittedName>
</protein>
<keyword evidence="3" id="KW-1185">Reference proteome</keyword>
<dbReference type="Proteomes" id="UP000305948">
    <property type="component" value="Unassembled WGS sequence"/>
</dbReference>
<dbReference type="OrthoDB" id="3268823at2759"/>
<dbReference type="EMBL" id="ML213509">
    <property type="protein sequence ID" value="TFK52473.1"/>
    <property type="molecule type" value="Genomic_DNA"/>
</dbReference>
<gene>
    <name evidence="2" type="ORF">OE88DRAFT_1657760</name>
</gene>
<evidence type="ECO:0000313" key="2">
    <source>
        <dbReference type="EMBL" id="TFK52473.1"/>
    </source>
</evidence>
<feature type="region of interest" description="Disordered" evidence="1">
    <location>
        <begin position="25"/>
        <end position="59"/>
    </location>
</feature>
<sequence>MSTPQLDVQPGTPAREWANDTILTTSAVNPDPYSTPNLEIPGAYPLTKDDQDPNAQADPTKLVDRAKDYLPSQDDVVGRAKQYLPAQENVDQALINAGELASATLQSAADTARQYLPNGVATYLPGVGASGGVSLPSTEVNGARPSEHVDGVGALPGRVNEAGVAKLLDERAPEEKQSTLAGVAVTAGEKAAAAQRSFSQTFVGVQESVKSVKDAAGERAQETVKEVNGTT</sequence>
<accession>A0A5C3N5B3</accession>
<feature type="compositionally biased region" description="Polar residues" evidence="1">
    <location>
        <begin position="25"/>
        <end position="37"/>
    </location>
</feature>
<organism evidence="2 3">
    <name type="scientific">Heliocybe sulcata</name>
    <dbReference type="NCBI Taxonomy" id="5364"/>
    <lineage>
        <taxon>Eukaryota</taxon>
        <taxon>Fungi</taxon>
        <taxon>Dikarya</taxon>
        <taxon>Basidiomycota</taxon>
        <taxon>Agaricomycotina</taxon>
        <taxon>Agaricomycetes</taxon>
        <taxon>Gloeophyllales</taxon>
        <taxon>Gloeophyllaceae</taxon>
        <taxon>Heliocybe</taxon>
    </lineage>
</organism>
<dbReference type="AlphaFoldDB" id="A0A5C3N5B3"/>
<reference evidence="2 3" key="1">
    <citation type="journal article" date="2019" name="Nat. Ecol. Evol.">
        <title>Megaphylogeny resolves global patterns of mushroom evolution.</title>
        <authorList>
            <person name="Varga T."/>
            <person name="Krizsan K."/>
            <person name="Foldi C."/>
            <person name="Dima B."/>
            <person name="Sanchez-Garcia M."/>
            <person name="Sanchez-Ramirez S."/>
            <person name="Szollosi G.J."/>
            <person name="Szarkandi J.G."/>
            <person name="Papp V."/>
            <person name="Albert L."/>
            <person name="Andreopoulos W."/>
            <person name="Angelini C."/>
            <person name="Antonin V."/>
            <person name="Barry K.W."/>
            <person name="Bougher N.L."/>
            <person name="Buchanan P."/>
            <person name="Buyck B."/>
            <person name="Bense V."/>
            <person name="Catcheside P."/>
            <person name="Chovatia M."/>
            <person name="Cooper J."/>
            <person name="Damon W."/>
            <person name="Desjardin D."/>
            <person name="Finy P."/>
            <person name="Geml J."/>
            <person name="Haridas S."/>
            <person name="Hughes K."/>
            <person name="Justo A."/>
            <person name="Karasinski D."/>
            <person name="Kautmanova I."/>
            <person name="Kiss B."/>
            <person name="Kocsube S."/>
            <person name="Kotiranta H."/>
            <person name="LaButti K.M."/>
            <person name="Lechner B.E."/>
            <person name="Liimatainen K."/>
            <person name="Lipzen A."/>
            <person name="Lukacs Z."/>
            <person name="Mihaltcheva S."/>
            <person name="Morgado L.N."/>
            <person name="Niskanen T."/>
            <person name="Noordeloos M.E."/>
            <person name="Ohm R.A."/>
            <person name="Ortiz-Santana B."/>
            <person name="Ovrebo C."/>
            <person name="Racz N."/>
            <person name="Riley R."/>
            <person name="Savchenko A."/>
            <person name="Shiryaev A."/>
            <person name="Soop K."/>
            <person name="Spirin V."/>
            <person name="Szebenyi C."/>
            <person name="Tomsovsky M."/>
            <person name="Tulloss R.E."/>
            <person name="Uehling J."/>
            <person name="Grigoriev I.V."/>
            <person name="Vagvolgyi C."/>
            <person name="Papp T."/>
            <person name="Martin F.M."/>
            <person name="Miettinen O."/>
            <person name="Hibbett D.S."/>
            <person name="Nagy L.G."/>
        </authorList>
    </citation>
    <scope>NUCLEOTIDE SEQUENCE [LARGE SCALE GENOMIC DNA]</scope>
    <source>
        <strain evidence="2 3">OMC1185</strain>
    </source>
</reference>
<evidence type="ECO:0000313" key="3">
    <source>
        <dbReference type="Proteomes" id="UP000305948"/>
    </source>
</evidence>
<name>A0A5C3N5B3_9AGAM</name>
<proteinExistence type="predicted"/>
<evidence type="ECO:0000256" key="1">
    <source>
        <dbReference type="SAM" id="MobiDB-lite"/>
    </source>
</evidence>